<organism evidence="4 5">
    <name type="scientific">Edaphobacter modestus</name>
    <dbReference type="NCBI Taxonomy" id="388466"/>
    <lineage>
        <taxon>Bacteria</taxon>
        <taxon>Pseudomonadati</taxon>
        <taxon>Acidobacteriota</taxon>
        <taxon>Terriglobia</taxon>
        <taxon>Terriglobales</taxon>
        <taxon>Acidobacteriaceae</taxon>
        <taxon>Edaphobacter</taxon>
    </lineage>
</organism>
<dbReference type="InterPro" id="IPR007049">
    <property type="entry name" value="Carb-sel_porin_OprB"/>
</dbReference>
<dbReference type="Proteomes" id="UP000292958">
    <property type="component" value="Unassembled WGS sequence"/>
</dbReference>
<protein>
    <submittedName>
        <fullName evidence="4">Carbohydrate-selective porin OprB</fullName>
    </submittedName>
</protein>
<proteinExistence type="inferred from homology"/>
<comment type="similarity">
    <text evidence="1 2">Belongs to the OprB family.</text>
</comment>
<dbReference type="Pfam" id="PF04966">
    <property type="entry name" value="OprB"/>
    <property type="match status" value="1"/>
</dbReference>
<feature type="region of interest" description="Disordered" evidence="3">
    <location>
        <begin position="1"/>
        <end position="40"/>
    </location>
</feature>
<dbReference type="AlphaFoldDB" id="A0A4Q7YG14"/>
<dbReference type="PANTHER" id="PTHR37944">
    <property type="entry name" value="PORIN B"/>
    <property type="match status" value="1"/>
</dbReference>
<keyword evidence="5" id="KW-1185">Reference proteome</keyword>
<dbReference type="RefSeq" id="WP_165420343.1">
    <property type="nucleotide sequence ID" value="NZ_SHKW01000002.1"/>
</dbReference>
<reference evidence="4 5" key="1">
    <citation type="submission" date="2019-02" db="EMBL/GenBank/DDBJ databases">
        <title>Genomic Encyclopedia of Archaeal and Bacterial Type Strains, Phase II (KMG-II): from individual species to whole genera.</title>
        <authorList>
            <person name="Goeker M."/>
        </authorList>
    </citation>
    <scope>NUCLEOTIDE SEQUENCE [LARGE SCALE GENOMIC DNA]</scope>
    <source>
        <strain evidence="4 5">DSM 18101</strain>
    </source>
</reference>
<evidence type="ECO:0000313" key="4">
    <source>
        <dbReference type="EMBL" id="RZU35714.1"/>
    </source>
</evidence>
<dbReference type="GO" id="GO:0008643">
    <property type="term" value="P:carbohydrate transport"/>
    <property type="evidence" value="ECO:0007669"/>
    <property type="project" value="InterPro"/>
</dbReference>
<gene>
    <name evidence="4" type="ORF">BDD14_5808</name>
</gene>
<dbReference type="InterPro" id="IPR052932">
    <property type="entry name" value="OprB_Porin"/>
</dbReference>
<sequence>MTADVHATQNQISDPTHDNKPNEEKTTPSRANATDSWGPVPTKKASVANLAPYLLPYFNNGPVFGLPGTDSRDFRYRTQLSGDWGGLRTDLARHGFFFDLYSTSAYQDVASGGLKTGSAFIQNTQLSINVDTGRAGLWPGGVFHITLEARNGSSSPQNTFTVGSIVPQYTGLAFPGPFFVHDVLPTEYFLFQSLTPKFSVILGKVNVLTHADQTFFGNSYKYDFANLNFNKNPMALNFYNTTSLAAIGVWTPSKWLTTAAGVFDPNSQADNLATNAFDRVNIYGITIFSYKIGNLPGKSWAQANWTNKPKIDLTSPFGQLSPSEVPQAVGVLLGTPSAQALPINYKGKSWVTIGNFSQYLFVKDHPAAVAEKLGSGQELRGIGLFGRIGYAPEHTNPITRDASVALFAYGLSDHRPNDSFGLGIYHNGISQPLKDDIKRLTGAAATVKNENGLEVFYDVAITPEIRLIPSYQHIWNPMAAGAANNEHHADVFLLRSSFTW</sequence>
<evidence type="ECO:0000256" key="1">
    <source>
        <dbReference type="ARBA" id="ARBA00008769"/>
    </source>
</evidence>
<dbReference type="PANTHER" id="PTHR37944:SF1">
    <property type="entry name" value="PORIN B"/>
    <property type="match status" value="1"/>
</dbReference>
<comment type="caution">
    <text evidence="4">The sequence shown here is derived from an EMBL/GenBank/DDBJ whole genome shotgun (WGS) entry which is preliminary data.</text>
</comment>
<dbReference type="Gene3D" id="2.40.160.180">
    <property type="entry name" value="Carbohydrate-selective porin OprB"/>
    <property type="match status" value="1"/>
</dbReference>
<dbReference type="InterPro" id="IPR038673">
    <property type="entry name" value="OprB_sf"/>
</dbReference>
<dbReference type="GO" id="GO:0016020">
    <property type="term" value="C:membrane"/>
    <property type="evidence" value="ECO:0007669"/>
    <property type="project" value="InterPro"/>
</dbReference>
<name>A0A4Q7YG14_9BACT</name>
<dbReference type="EMBL" id="SHKW01000002">
    <property type="protein sequence ID" value="RZU35714.1"/>
    <property type="molecule type" value="Genomic_DNA"/>
</dbReference>
<evidence type="ECO:0000313" key="5">
    <source>
        <dbReference type="Proteomes" id="UP000292958"/>
    </source>
</evidence>
<dbReference type="GO" id="GO:0015288">
    <property type="term" value="F:porin activity"/>
    <property type="evidence" value="ECO:0007669"/>
    <property type="project" value="InterPro"/>
</dbReference>
<accession>A0A4Q7YG14</accession>
<feature type="compositionally biased region" description="Basic and acidic residues" evidence="3">
    <location>
        <begin position="15"/>
        <end position="27"/>
    </location>
</feature>
<evidence type="ECO:0000256" key="3">
    <source>
        <dbReference type="SAM" id="MobiDB-lite"/>
    </source>
</evidence>
<evidence type="ECO:0000256" key="2">
    <source>
        <dbReference type="RuleBase" id="RU363072"/>
    </source>
</evidence>